<dbReference type="AlphaFoldDB" id="A0A8S9ZXB5"/>
<dbReference type="PANTHER" id="PTHR45757:SF11">
    <property type="entry name" value="MAJOR FACILITATOR SUPERFAMILY (MFS) PROFILE DOMAIN-CONTAINING PROTEIN"/>
    <property type="match status" value="1"/>
</dbReference>
<feature type="transmembrane region" description="Helical" evidence="3">
    <location>
        <begin position="826"/>
        <end position="846"/>
    </location>
</feature>
<dbReference type="InterPro" id="IPR020846">
    <property type="entry name" value="MFS_dom"/>
</dbReference>
<feature type="domain" description="Major facilitator superfamily (MFS) profile" evidence="4">
    <location>
        <begin position="642"/>
        <end position="1089"/>
    </location>
</feature>
<evidence type="ECO:0000256" key="2">
    <source>
        <dbReference type="SAM" id="MobiDB-lite"/>
    </source>
</evidence>
<dbReference type="Proteomes" id="UP000605970">
    <property type="component" value="Unassembled WGS sequence"/>
</dbReference>
<feature type="transmembrane region" description="Helical" evidence="3">
    <location>
        <begin position="927"/>
        <end position="946"/>
    </location>
</feature>
<feature type="region of interest" description="Disordered" evidence="2">
    <location>
        <begin position="1"/>
        <end position="27"/>
    </location>
</feature>
<feature type="transmembrane region" description="Helical" evidence="3">
    <location>
        <begin position="765"/>
        <end position="785"/>
    </location>
</feature>
<feature type="transmembrane region" description="Helical" evidence="3">
    <location>
        <begin position="1030"/>
        <end position="1054"/>
    </location>
</feature>
<feature type="transmembrane region" description="Helical" evidence="3">
    <location>
        <begin position="792"/>
        <end position="814"/>
    </location>
</feature>
<comment type="caution">
    <text evidence="5">The sequence shown here is derived from an EMBL/GenBank/DDBJ whole genome shotgun (WGS) entry which is preliminary data.</text>
</comment>
<evidence type="ECO:0000259" key="4">
    <source>
        <dbReference type="PROSITE" id="PS50850"/>
    </source>
</evidence>
<keyword evidence="3" id="KW-0472">Membrane</keyword>
<evidence type="ECO:0000313" key="5">
    <source>
        <dbReference type="EMBL" id="KAF7637804.1"/>
    </source>
</evidence>
<evidence type="ECO:0000313" key="6">
    <source>
        <dbReference type="Proteomes" id="UP000605970"/>
    </source>
</evidence>
<feature type="compositionally biased region" description="Low complexity" evidence="2">
    <location>
        <begin position="567"/>
        <end position="585"/>
    </location>
</feature>
<name>A0A8S9ZXB5_9BILA</name>
<keyword evidence="3" id="KW-1133">Transmembrane helix</keyword>
<feature type="transmembrane region" description="Helical" evidence="3">
    <location>
        <begin position="441"/>
        <end position="459"/>
    </location>
</feature>
<comment type="subcellular location">
    <subcellularLocation>
        <location evidence="1">Membrane</location>
        <topology evidence="1">Multi-pass membrane protein</topology>
    </subcellularLocation>
</comment>
<feature type="transmembrane region" description="Helical" evidence="3">
    <location>
        <begin position="471"/>
        <end position="492"/>
    </location>
</feature>
<dbReference type="SUPFAM" id="SSF103473">
    <property type="entry name" value="MFS general substrate transporter"/>
    <property type="match status" value="2"/>
</dbReference>
<dbReference type="Gene3D" id="1.20.1250.20">
    <property type="entry name" value="MFS general substrate transporter like domains"/>
    <property type="match status" value="4"/>
</dbReference>
<dbReference type="GO" id="GO:0016020">
    <property type="term" value="C:membrane"/>
    <property type="evidence" value="ECO:0007669"/>
    <property type="project" value="UniProtKB-SubCell"/>
</dbReference>
<evidence type="ECO:0000256" key="3">
    <source>
        <dbReference type="SAM" id="Phobius"/>
    </source>
</evidence>
<keyword evidence="6" id="KW-1185">Reference proteome</keyword>
<dbReference type="InterPro" id="IPR011701">
    <property type="entry name" value="MFS"/>
</dbReference>
<feature type="transmembrane region" description="Helical" evidence="3">
    <location>
        <begin position="705"/>
        <end position="726"/>
    </location>
</feature>
<dbReference type="GO" id="GO:0022857">
    <property type="term" value="F:transmembrane transporter activity"/>
    <property type="evidence" value="ECO:0007669"/>
    <property type="project" value="InterPro"/>
</dbReference>
<feature type="transmembrane region" description="Helical" evidence="3">
    <location>
        <begin position="376"/>
        <end position="396"/>
    </location>
</feature>
<dbReference type="PROSITE" id="PS50850">
    <property type="entry name" value="MFS"/>
    <property type="match status" value="2"/>
</dbReference>
<keyword evidence="3" id="KW-0812">Transmembrane</keyword>
<feature type="transmembrane region" description="Helical" evidence="3">
    <location>
        <begin position="967"/>
        <end position="988"/>
    </location>
</feature>
<organism evidence="5 6">
    <name type="scientific">Meloidogyne graminicola</name>
    <dbReference type="NCBI Taxonomy" id="189291"/>
    <lineage>
        <taxon>Eukaryota</taxon>
        <taxon>Metazoa</taxon>
        <taxon>Ecdysozoa</taxon>
        <taxon>Nematoda</taxon>
        <taxon>Chromadorea</taxon>
        <taxon>Rhabditida</taxon>
        <taxon>Tylenchina</taxon>
        <taxon>Tylenchomorpha</taxon>
        <taxon>Tylenchoidea</taxon>
        <taxon>Meloidogynidae</taxon>
        <taxon>Meloidogyninae</taxon>
        <taxon>Meloidogyne</taxon>
    </lineage>
</organism>
<feature type="transmembrane region" description="Helical" evidence="3">
    <location>
        <begin position="635"/>
        <end position="655"/>
    </location>
</feature>
<dbReference type="Pfam" id="PF07690">
    <property type="entry name" value="MFS_1"/>
    <property type="match status" value="2"/>
</dbReference>
<feature type="transmembrane region" description="Helical" evidence="3">
    <location>
        <begin position="147"/>
        <end position="168"/>
    </location>
</feature>
<gene>
    <name evidence="5" type="ORF">Mgra_00002778</name>
</gene>
<feature type="region of interest" description="Disordered" evidence="2">
    <location>
        <begin position="556"/>
        <end position="585"/>
    </location>
</feature>
<feature type="transmembrane region" description="Helical" evidence="3">
    <location>
        <begin position="733"/>
        <end position="753"/>
    </location>
</feature>
<protein>
    <submittedName>
        <fullName evidence="5">MFS domain-containing protein</fullName>
    </submittedName>
</protein>
<feature type="transmembrane region" description="Helical" evidence="3">
    <location>
        <begin position="268"/>
        <end position="288"/>
    </location>
</feature>
<feature type="transmembrane region" description="Helical" evidence="3">
    <location>
        <begin position="235"/>
        <end position="256"/>
    </location>
</feature>
<accession>A0A8S9ZXB5</accession>
<evidence type="ECO:0000256" key="1">
    <source>
        <dbReference type="ARBA" id="ARBA00004141"/>
    </source>
</evidence>
<feature type="transmembrane region" description="Helical" evidence="3">
    <location>
        <begin position="896"/>
        <end position="915"/>
    </location>
</feature>
<feature type="transmembrane region" description="Helical" evidence="3">
    <location>
        <begin position="200"/>
        <end position="223"/>
    </location>
</feature>
<reference evidence="5" key="1">
    <citation type="journal article" date="2020" name="Ecol. Evol.">
        <title>Genome structure and content of the rice root-knot nematode (Meloidogyne graminicola).</title>
        <authorList>
            <person name="Phan N.T."/>
            <person name="Danchin E.G.J."/>
            <person name="Klopp C."/>
            <person name="Perfus-Barbeoch L."/>
            <person name="Kozlowski D.K."/>
            <person name="Koutsovoulos G.D."/>
            <person name="Lopez-Roques C."/>
            <person name="Bouchez O."/>
            <person name="Zahm M."/>
            <person name="Besnard G."/>
            <person name="Bellafiore S."/>
        </authorList>
    </citation>
    <scope>NUCLEOTIDE SEQUENCE</scope>
    <source>
        <strain evidence="5">VN-18</strain>
    </source>
</reference>
<feature type="domain" description="Major facilitator superfamily (MFS) profile" evidence="4">
    <location>
        <begin position="70"/>
        <end position="530"/>
    </location>
</feature>
<feature type="transmembrane region" description="Helical" evidence="3">
    <location>
        <begin position="504"/>
        <end position="526"/>
    </location>
</feature>
<proteinExistence type="predicted"/>
<feature type="transmembrane region" description="Helical" evidence="3">
    <location>
        <begin position="1000"/>
        <end position="1018"/>
    </location>
</feature>
<dbReference type="PANTHER" id="PTHR45757">
    <property type="entry name" value="PROTEIN CBG23364-RELATED"/>
    <property type="match status" value="1"/>
</dbReference>
<feature type="transmembrane region" description="Helical" evidence="3">
    <location>
        <begin position="1066"/>
        <end position="1085"/>
    </location>
</feature>
<dbReference type="EMBL" id="JABEBT010000017">
    <property type="protein sequence ID" value="KAF7637804.1"/>
    <property type="molecule type" value="Genomic_DNA"/>
</dbReference>
<feature type="transmembrane region" description="Helical" evidence="3">
    <location>
        <begin position="336"/>
        <end position="356"/>
    </location>
</feature>
<feature type="transmembrane region" description="Helical" evidence="3">
    <location>
        <begin position="408"/>
        <end position="429"/>
    </location>
</feature>
<dbReference type="OrthoDB" id="2985014at2759"/>
<feature type="transmembrane region" description="Helical" evidence="3">
    <location>
        <begin position="60"/>
        <end position="83"/>
    </location>
</feature>
<feature type="transmembrane region" description="Helical" evidence="3">
    <location>
        <begin position="175"/>
        <end position="194"/>
    </location>
</feature>
<sequence>MSIHSYINSPQSATINDKNDNKSPSQFSPPTKMAHFVFPSPDCALDVFQQKPLAKQKQTILESIIPIHFVILALSLGCISLIVANSLALNFTVICMHKELPSSADDNDADLHAHWTKYHFYNTSTTISSNESKKSLESMFTISEQSWLFSAIAIGQLIGTLPITYFVTNFGLRKMFTLYGLISSISTLLIPASIEFTGFSGLMVMRVLQGVSISTVMVVTGAISAEWSPLSSAGIFLTILTLNYQLGPITAMPLAGALCSSETFGWTSIYYLLGTISFFAFCFFYYFFRDTPREQKLVSAHELEIIEKGKWPIEGRQKKESSLKERIPYREILMDPVFWAISTSNATANMAFQVFWQYGPLYLNKVLGIEVAETGIAAALPYILSAFVKIIAAQISDRFNCVSEKVKVILFASVSQYVMCCCFLAMALLPKMGFMDVLFMQFMFTASTVFSGLNAVGVVKSTHLVSRQFSHVLFSWDTLTLSVVSLLLPLGINFLTPTHSVDEWANVFLFVTACNLVGTTFFNIYAEVEPREWTKGQIAKSSLTYPESIGIVEGKNFNSSSTKEGKNNNNEFNKNNLTSSPSLPSSPLPYKIENYSFPSNINIVDIVNKQQQTIQNCGKKEQQHLKLFELIPIRFIILAISLFCLSILIANVLALNFTVICMNKEQQSIIISDEELVFSQNSTSNERYNNEEMLEPLFTSDEQSWLFSAIAIGQFIGTIPITKIYIHFGLRKLMLVYGLLSSFSTLLVAPSIYLGGFPALMILRIFQGAGMSSIWVATGSMSLAWSPLSNSGIFLAVLTSCFQFGPIISMPLSAEFCSSEMLGWPSVYYLLGIISLILFISFYLIYRDSPRQFKFLTVRELSLIEKGKNSTDIQDGRKKCQPKQEIPYIAILKDKVFWGVYVCGITSNMAFQVFWQYGPIYLNKALGIEVAKTGVAAALPFVFSAIGKNCAGQISDRLTSVSEKSKVIGFASISQYLMGACFLAMALFPKFGIVNVTLMQSIFTAATVFSGFNTVGLIKGAQLMSSQFSHVVFSWMTYQLSAIMLLLPMIINFFTPTNTVEEWADLFLLVTALIFIGTTFFNYVIEVEPREWTKIEIQTAKSSVSTTTLHGTTICAEEGKKIGLDILQIPGLFNSFKFFVLNCISNSSNDFDLVSGIKYQTKIEAEIPIIANK</sequence>
<dbReference type="InterPro" id="IPR036259">
    <property type="entry name" value="MFS_trans_sf"/>
</dbReference>